<evidence type="ECO:0000313" key="1">
    <source>
        <dbReference type="EMBL" id="MEQ2166467.1"/>
    </source>
</evidence>
<dbReference type="Proteomes" id="UP001476798">
    <property type="component" value="Unassembled WGS sequence"/>
</dbReference>
<reference evidence="1 2" key="1">
    <citation type="submission" date="2021-06" db="EMBL/GenBank/DDBJ databases">
        <authorList>
            <person name="Palmer J.M."/>
        </authorList>
    </citation>
    <scope>NUCLEOTIDE SEQUENCE [LARGE SCALE GENOMIC DNA]</scope>
    <source>
        <strain evidence="1 2">GA_2019</strain>
        <tissue evidence="1">Muscle</tissue>
    </source>
</reference>
<gene>
    <name evidence="1" type="ORF">GOODEAATRI_028450</name>
</gene>
<keyword evidence="2" id="KW-1185">Reference proteome</keyword>
<organism evidence="1 2">
    <name type="scientific">Goodea atripinnis</name>
    <dbReference type="NCBI Taxonomy" id="208336"/>
    <lineage>
        <taxon>Eukaryota</taxon>
        <taxon>Metazoa</taxon>
        <taxon>Chordata</taxon>
        <taxon>Craniata</taxon>
        <taxon>Vertebrata</taxon>
        <taxon>Euteleostomi</taxon>
        <taxon>Actinopterygii</taxon>
        <taxon>Neopterygii</taxon>
        <taxon>Teleostei</taxon>
        <taxon>Neoteleostei</taxon>
        <taxon>Acanthomorphata</taxon>
        <taxon>Ovalentaria</taxon>
        <taxon>Atherinomorphae</taxon>
        <taxon>Cyprinodontiformes</taxon>
        <taxon>Goodeidae</taxon>
        <taxon>Goodea</taxon>
    </lineage>
</organism>
<dbReference type="EMBL" id="JAHRIO010023938">
    <property type="protein sequence ID" value="MEQ2166467.1"/>
    <property type="molecule type" value="Genomic_DNA"/>
</dbReference>
<comment type="caution">
    <text evidence="1">The sequence shown here is derived from an EMBL/GenBank/DDBJ whole genome shotgun (WGS) entry which is preliminary data.</text>
</comment>
<protein>
    <submittedName>
        <fullName evidence="1">Uncharacterized protein</fullName>
    </submittedName>
</protein>
<name>A0ABV0N873_9TELE</name>
<sequence>MKNLKLHNKGLYVHRTSAGLPPLIIRVSTMAGFRQEDVELYYEMGEELGRYEPHSPDRWIFITVAFHSK</sequence>
<accession>A0ABV0N873</accession>
<proteinExistence type="predicted"/>
<evidence type="ECO:0000313" key="2">
    <source>
        <dbReference type="Proteomes" id="UP001476798"/>
    </source>
</evidence>